<gene>
    <name evidence="3" type="ORF">KOI35_34300</name>
</gene>
<keyword evidence="4" id="KW-1185">Reference proteome</keyword>
<dbReference type="GO" id="GO:0004519">
    <property type="term" value="F:endonuclease activity"/>
    <property type="evidence" value="ECO:0007669"/>
    <property type="project" value="UniProtKB-KW"/>
</dbReference>
<dbReference type="Gene3D" id="3.90.1570.10">
    <property type="entry name" value="tt1808, chain A"/>
    <property type="match status" value="1"/>
</dbReference>
<dbReference type="RefSeq" id="WP_215792862.1">
    <property type="nucleotide sequence ID" value="NZ_JAHKKG010000012.1"/>
</dbReference>
<dbReference type="PANTHER" id="PTHR35400">
    <property type="entry name" value="SLR1083 PROTEIN"/>
    <property type="match status" value="1"/>
</dbReference>
<keyword evidence="3" id="KW-0255">Endonuclease</keyword>
<evidence type="ECO:0000313" key="4">
    <source>
        <dbReference type="Proteomes" id="UP001519654"/>
    </source>
</evidence>
<evidence type="ECO:0000259" key="2">
    <source>
        <dbReference type="Pfam" id="PF05685"/>
    </source>
</evidence>
<dbReference type="PANTHER" id="PTHR35400:SF3">
    <property type="entry name" value="SLL1072 PROTEIN"/>
    <property type="match status" value="1"/>
</dbReference>
<sequence>MSPTHPALSGPQGGRLTALDAPPDGGWTVDDLETFPEDGVRRELLDGVLLVRPSPPVVHQQIAMRLMAALQDGGPTEYDVNQGVQIRLGPRTAFSPDVLAVTEDAARRCGNHFFPGEVVLAIEVVAGASATMDRITKPALYAAAGIPSYWIVETDGRVTVRTYALDGDAGAYRATGEFDGTLEIDDPWPAVISLTELAPPFL</sequence>
<evidence type="ECO:0000313" key="3">
    <source>
        <dbReference type="EMBL" id="MBU2668597.1"/>
    </source>
</evidence>
<protein>
    <submittedName>
        <fullName evidence="3">Uma2 family endonuclease</fullName>
    </submittedName>
</protein>
<dbReference type="CDD" id="cd06260">
    <property type="entry name" value="DUF820-like"/>
    <property type="match status" value="1"/>
</dbReference>
<dbReference type="SUPFAM" id="SSF52980">
    <property type="entry name" value="Restriction endonuclease-like"/>
    <property type="match status" value="1"/>
</dbReference>
<proteinExistence type="predicted"/>
<dbReference type="EMBL" id="JAHKKG010000012">
    <property type="protein sequence ID" value="MBU2668597.1"/>
    <property type="molecule type" value="Genomic_DNA"/>
</dbReference>
<keyword evidence="3" id="KW-0540">Nuclease</keyword>
<dbReference type="Proteomes" id="UP001519654">
    <property type="component" value="Unassembled WGS sequence"/>
</dbReference>
<evidence type="ECO:0000256" key="1">
    <source>
        <dbReference type="SAM" id="MobiDB-lite"/>
    </source>
</evidence>
<dbReference type="InterPro" id="IPR008538">
    <property type="entry name" value="Uma2"/>
</dbReference>
<dbReference type="Pfam" id="PF05685">
    <property type="entry name" value="Uma2"/>
    <property type="match status" value="1"/>
</dbReference>
<keyword evidence="3" id="KW-0378">Hydrolase</keyword>
<organism evidence="3 4">
    <name type="scientific">Paractinoplanes bogorensis</name>
    <dbReference type="NCBI Taxonomy" id="1610840"/>
    <lineage>
        <taxon>Bacteria</taxon>
        <taxon>Bacillati</taxon>
        <taxon>Actinomycetota</taxon>
        <taxon>Actinomycetes</taxon>
        <taxon>Micromonosporales</taxon>
        <taxon>Micromonosporaceae</taxon>
        <taxon>Paractinoplanes</taxon>
    </lineage>
</organism>
<name>A0ABS5YYS7_9ACTN</name>
<dbReference type="InterPro" id="IPR011335">
    <property type="entry name" value="Restrct_endonuc-II-like"/>
</dbReference>
<dbReference type="InterPro" id="IPR012296">
    <property type="entry name" value="Nuclease_put_TT1808"/>
</dbReference>
<feature type="domain" description="Putative restriction endonuclease" evidence="2">
    <location>
        <begin position="30"/>
        <end position="177"/>
    </location>
</feature>
<reference evidence="3 4" key="1">
    <citation type="submission" date="2021-06" db="EMBL/GenBank/DDBJ databases">
        <title>Actinoplanes lichenicola sp. nov., and Actinoplanes ovalisporus sp. nov., isolated from lichen in Thailand.</title>
        <authorList>
            <person name="Saeng-In P."/>
            <person name="Kanchanasin P."/>
            <person name="Yuki M."/>
            <person name="Kudo T."/>
            <person name="Ohkuma M."/>
            <person name="Phongsopitanun W."/>
            <person name="Tanasupawat S."/>
        </authorList>
    </citation>
    <scope>NUCLEOTIDE SEQUENCE [LARGE SCALE GENOMIC DNA]</scope>
    <source>
        <strain evidence="3 4">NBRC 110975</strain>
    </source>
</reference>
<comment type="caution">
    <text evidence="3">The sequence shown here is derived from an EMBL/GenBank/DDBJ whole genome shotgun (WGS) entry which is preliminary data.</text>
</comment>
<accession>A0ABS5YYS7</accession>
<feature type="region of interest" description="Disordered" evidence="1">
    <location>
        <begin position="1"/>
        <end position="25"/>
    </location>
</feature>